<feature type="chain" id="PRO_5017975352" evidence="2">
    <location>
        <begin position="18"/>
        <end position="575"/>
    </location>
</feature>
<feature type="signal peptide" evidence="2">
    <location>
        <begin position="1"/>
        <end position="17"/>
    </location>
</feature>
<dbReference type="AlphaFoldDB" id="A0A3L6QNF9"/>
<evidence type="ECO:0000256" key="1">
    <source>
        <dbReference type="SAM" id="MobiDB-lite"/>
    </source>
</evidence>
<evidence type="ECO:0000313" key="3">
    <source>
        <dbReference type="EMBL" id="RLM84601.1"/>
    </source>
</evidence>
<dbReference type="PANTHER" id="PTHR13052">
    <property type="entry name" value="NFRKB-RELATED"/>
    <property type="match status" value="1"/>
</dbReference>
<evidence type="ECO:0000256" key="2">
    <source>
        <dbReference type="SAM" id="SignalP"/>
    </source>
</evidence>
<dbReference type="OrthoDB" id="70874at2759"/>
<feature type="compositionally biased region" description="Polar residues" evidence="1">
    <location>
        <begin position="262"/>
        <end position="274"/>
    </location>
</feature>
<sequence length="575" mass="63735">MGLVVHVLGILGNLAAGNSHNKPAASLIRCPEAFSCREPPLSRYISCCTSTEVVLDCRSSSLCYGDVHPDAVHNKENRMKKDEKAYNISLLNYCSKDNPANQNQGVMQLKTTKIGIPLIKVAQSVDVLKFMSYIKVSRVQLKHIKRLKQSGDGIQINHVSRVIGGLNKYNVKPYGALIEDEQRRLREHWLNMSCHDLPAAFEVLKDRKALMVRSRKLLCLELEEKNVYVSRKADQLTETIKEVGHSGASENDGSLILQNDQSMLQGGGDQSTSLQDRDDEQTKDMNTSIYHVHSLNVDDHDLMVARGTDITCETKQNSDVQDHDRNGVSSVGKGVSCCANNANEKNEDLPDIELPKNAPGAKDEDIKEITYDDTTRNNYNAESQQIGYIDYTSTHIDTLDCENMQLDDLDGVSYKGPSVHAHEQDRDLESISHAIVNRSCCHSSNISAEMSHPKMNTVIGDQEKTENIMMMPSNSSTLLPKPSGEQMYAEDVLGVNDQVSNGEEDRRQLAGPLQPYYHPLEGTVYNGSDDLQIRQQHVTSGQQSSSIYSENGVLSQQQVQLTTSVFPVGNPASVS</sequence>
<reference evidence="4" key="1">
    <citation type="journal article" date="2019" name="Nat. Commun.">
        <title>The genome of broomcorn millet.</title>
        <authorList>
            <person name="Zou C."/>
            <person name="Miki D."/>
            <person name="Li D."/>
            <person name="Tang Q."/>
            <person name="Xiao L."/>
            <person name="Rajput S."/>
            <person name="Deng P."/>
            <person name="Jia W."/>
            <person name="Huang R."/>
            <person name="Zhang M."/>
            <person name="Sun Y."/>
            <person name="Hu J."/>
            <person name="Fu X."/>
            <person name="Schnable P.S."/>
            <person name="Li F."/>
            <person name="Zhang H."/>
            <person name="Feng B."/>
            <person name="Zhu X."/>
            <person name="Liu R."/>
            <person name="Schnable J.C."/>
            <person name="Zhu J.-K."/>
            <person name="Zhang H."/>
        </authorList>
    </citation>
    <scope>NUCLEOTIDE SEQUENCE [LARGE SCALE GENOMIC DNA]</scope>
</reference>
<dbReference type="GO" id="GO:0031011">
    <property type="term" value="C:Ino80 complex"/>
    <property type="evidence" value="ECO:0007669"/>
    <property type="project" value="InterPro"/>
</dbReference>
<feature type="region of interest" description="Disordered" evidence="1">
    <location>
        <begin position="262"/>
        <end position="281"/>
    </location>
</feature>
<gene>
    <name evidence="3" type="ORF">C2845_PM04G09680</name>
</gene>
<name>A0A3L6QNF9_PANMI</name>
<evidence type="ECO:0000313" key="4">
    <source>
        <dbReference type="Proteomes" id="UP000275267"/>
    </source>
</evidence>
<organism evidence="3 4">
    <name type="scientific">Panicum miliaceum</name>
    <name type="common">Proso millet</name>
    <name type="synonym">Broomcorn millet</name>
    <dbReference type="NCBI Taxonomy" id="4540"/>
    <lineage>
        <taxon>Eukaryota</taxon>
        <taxon>Viridiplantae</taxon>
        <taxon>Streptophyta</taxon>
        <taxon>Embryophyta</taxon>
        <taxon>Tracheophyta</taxon>
        <taxon>Spermatophyta</taxon>
        <taxon>Magnoliopsida</taxon>
        <taxon>Liliopsida</taxon>
        <taxon>Poales</taxon>
        <taxon>Poaceae</taxon>
        <taxon>PACMAD clade</taxon>
        <taxon>Panicoideae</taxon>
        <taxon>Panicodae</taxon>
        <taxon>Paniceae</taxon>
        <taxon>Panicinae</taxon>
        <taxon>Panicum</taxon>
        <taxon>Panicum sect. Panicum</taxon>
    </lineage>
</organism>
<dbReference type="EMBL" id="PQIB02000011">
    <property type="protein sequence ID" value="RLM84601.1"/>
    <property type="molecule type" value="Genomic_DNA"/>
</dbReference>
<keyword evidence="2" id="KW-0732">Signal</keyword>
<keyword evidence="4" id="KW-1185">Reference proteome</keyword>
<accession>A0A3L6QNF9</accession>
<dbReference type="PANTHER" id="PTHR13052:SF2">
    <property type="entry name" value="NUCLEAR FACTOR KAPPA-B-BINDING PROTEIN"/>
    <property type="match status" value="1"/>
</dbReference>
<comment type="caution">
    <text evidence="3">The sequence shown here is derived from an EMBL/GenBank/DDBJ whole genome shotgun (WGS) entry which is preliminary data.</text>
</comment>
<proteinExistence type="predicted"/>
<dbReference type="InterPro" id="IPR024867">
    <property type="entry name" value="NFRKB"/>
</dbReference>
<protein>
    <submittedName>
        <fullName evidence="3">Uncharacterized protein</fullName>
    </submittedName>
</protein>
<dbReference type="Proteomes" id="UP000275267">
    <property type="component" value="Unassembled WGS sequence"/>
</dbReference>